<evidence type="ECO:0000256" key="1">
    <source>
        <dbReference type="ARBA" id="ARBA00004141"/>
    </source>
</evidence>
<evidence type="ECO:0000256" key="2">
    <source>
        <dbReference type="ARBA" id="ARBA00022692"/>
    </source>
</evidence>
<dbReference type="AlphaFoldDB" id="A0AA39YLR0"/>
<feature type="transmembrane region" description="Helical" evidence="5">
    <location>
        <begin position="236"/>
        <end position="263"/>
    </location>
</feature>
<dbReference type="Pfam" id="PF01544">
    <property type="entry name" value="CorA"/>
    <property type="match status" value="1"/>
</dbReference>
<evidence type="ECO:0000313" key="7">
    <source>
        <dbReference type="Proteomes" id="UP001174936"/>
    </source>
</evidence>
<protein>
    <submittedName>
        <fullName evidence="6">Uncharacterized protein</fullName>
    </submittedName>
</protein>
<dbReference type="Gene3D" id="1.20.58.340">
    <property type="entry name" value="Magnesium transport protein CorA, transmembrane region"/>
    <property type="match status" value="1"/>
</dbReference>
<keyword evidence="3 5" id="KW-1133">Transmembrane helix</keyword>
<evidence type="ECO:0000256" key="4">
    <source>
        <dbReference type="ARBA" id="ARBA00023136"/>
    </source>
</evidence>
<dbReference type="GO" id="GO:0046873">
    <property type="term" value="F:metal ion transmembrane transporter activity"/>
    <property type="evidence" value="ECO:0007669"/>
    <property type="project" value="InterPro"/>
</dbReference>
<dbReference type="InterPro" id="IPR002523">
    <property type="entry name" value="MgTranspt_CorA/ZnTranspt_ZntB"/>
</dbReference>
<feature type="transmembrane region" description="Helical" evidence="5">
    <location>
        <begin position="275"/>
        <end position="297"/>
    </location>
</feature>
<accession>A0AA39YLR0</accession>
<gene>
    <name evidence="6" type="ORF">B0T16DRAFT_314795</name>
</gene>
<proteinExistence type="predicted"/>
<dbReference type="SUPFAM" id="SSF144083">
    <property type="entry name" value="Magnesium transport protein CorA, transmembrane region"/>
    <property type="match status" value="1"/>
</dbReference>
<evidence type="ECO:0000313" key="6">
    <source>
        <dbReference type="EMBL" id="KAK0654883.1"/>
    </source>
</evidence>
<dbReference type="InterPro" id="IPR045863">
    <property type="entry name" value="CorA_TM1_TM2"/>
</dbReference>
<dbReference type="GO" id="GO:0016020">
    <property type="term" value="C:membrane"/>
    <property type="evidence" value="ECO:0007669"/>
    <property type="project" value="UniProtKB-SubCell"/>
</dbReference>
<comment type="caution">
    <text evidence="6">The sequence shown here is derived from an EMBL/GenBank/DDBJ whole genome shotgun (WGS) entry which is preliminary data.</text>
</comment>
<evidence type="ECO:0000256" key="5">
    <source>
        <dbReference type="SAM" id="Phobius"/>
    </source>
</evidence>
<keyword evidence="2 5" id="KW-0812">Transmembrane</keyword>
<dbReference type="Proteomes" id="UP001174936">
    <property type="component" value="Unassembled WGS sequence"/>
</dbReference>
<name>A0AA39YLR0_9PEZI</name>
<evidence type="ECO:0000256" key="3">
    <source>
        <dbReference type="ARBA" id="ARBA00022989"/>
    </source>
</evidence>
<keyword evidence="7" id="KW-1185">Reference proteome</keyword>
<reference evidence="6" key="1">
    <citation type="submission" date="2023-06" db="EMBL/GenBank/DDBJ databases">
        <title>Genome-scale phylogeny and comparative genomics of the fungal order Sordariales.</title>
        <authorList>
            <consortium name="Lawrence Berkeley National Laboratory"/>
            <person name="Hensen N."/>
            <person name="Bonometti L."/>
            <person name="Westerberg I."/>
            <person name="Brannstrom I.O."/>
            <person name="Guillou S."/>
            <person name="Cros-Aarteil S."/>
            <person name="Calhoun S."/>
            <person name="Haridas S."/>
            <person name="Kuo A."/>
            <person name="Mondo S."/>
            <person name="Pangilinan J."/>
            <person name="Riley R."/>
            <person name="Labutti K."/>
            <person name="Andreopoulos B."/>
            <person name="Lipzen A."/>
            <person name="Chen C."/>
            <person name="Yanf M."/>
            <person name="Daum C."/>
            <person name="Ng V."/>
            <person name="Clum A."/>
            <person name="Steindorff A."/>
            <person name="Ohm R."/>
            <person name="Martin F."/>
            <person name="Silar P."/>
            <person name="Natvig D."/>
            <person name="Lalanne C."/>
            <person name="Gautier V."/>
            <person name="Ament-Velasquez S.L."/>
            <person name="Kruys A."/>
            <person name="Hutchinson M.I."/>
            <person name="Powell A.J."/>
            <person name="Barry K."/>
            <person name="Miller A.N."/>
            <person name="Grigoriev I.V."/>
            <person name="Debuchy R."/>
            <person name="Gladieux P."/>
            <person name="Thoren M.H."/>
            <person name="Johannesson H."/>
        </authorList>
    </citation>
    <scope>NUCLEOTIDE SEQUENCE</scope>
    <source>
        <strain evidence="6">SMH2532-1</strain>
    </source>
</reference>
<comment type="subcellular location">
    <subcellularLocation>
        <location evidence="1">Membrane</location>
        <topology evidence="1">Multi-pass membrane protein</topology>
    </subcellularLocation>
</comment>
<dbReference type="EMBL" id="JAULSV010000001">
    <property type="protein sequence ID" value="KAK0654883.1"/>
    <property type="molecule type" value="Genomic_DNA"/>
</dbReference>
<sequence>MITVPHFWLFKLDAETIITLYPERWDKSNEARLHDHVLNSVGDNRDLQDGNNKFSINSLVETILKSCVAFEAKAFAKCINPNVPDDSHDVEVSFSKAYSNSIAEIYTEATERFDSLKNGLGSLSKDPNAFYRDVKEETKILIRIDDNIGEIGMIKRILLNQATTFQRFRKAVFVGGANDGVSQPVCEFRPAIIDTFEQLEAEAERVRSMAVTLLDLRQREASIEDALSMGEQSTMLFIFTTVTVLFAPLSFVCGLLAMPIAGFPETWSAVPLTEVFGLSTLGTVGLCVVMWVLYKVYQTVEIAHRDKVRHSRPTVGTVRPVVTTKLENKTWKIPRPWRLGGGLRFRRSRVNRVEATAGGERAVAGRSIDGGLGYRPGDVEKGVMGRSG</sequence>
<organism evidence="6 7">
    <name type="scientific">Cercophora newfieldiana</name>
    <dbReference type="NCBI Taxonomy" id="92897"/>
    <lineage>
        <taxon>Eukaryota</taxon>
        <taxon>Fungi</taxon>
        <taxon>Dikarya</taxon>
        <taxon>Ascomycota</taxon>
        <taxon>Pezizomycotina</taxon>
        <taxon>Sordariomycetes</taxon>
        <taxon>Sordariomycetidae</taxon>
        <taxon>Sordariales</taxon>
        <taxon>Lasiosphaeriaceae</taxon>
        <taxon>Cercophora</taxon>
    </lineage>
</organism>
<keyword evidence="4 5" id="KW-0472">Membrane</keyword>